<dbReference type="Proteomes" id="UP000056109">
    <property type="component" value="Chromosome I"/>
</dbReference>
<dbReference type="KEGG" id="asz:ASN_1780"/>
<dbReference type="EMBL" id="LN606600">
    <property type="protein sequence ID" value="CEF41115.1"/>
    <property type="molecule type" value="Genomic_DNA"/>
</dbReference>
<organism evidence="1 2">
    <name type="scientific">Acetobacter senegalensis</name>
    <dbReference type="NCBI Taxonomy" id="446692"/>
    <lineage>
        <taxon>Bacteria</taxon>
        <taxon>Pseudomonadati</taxon>
        <taxon>Pseudomonadota</taxon>
        <taxon>Alphaproteobacteria</taxon>
        <taxon>Acetobacterales</taxon>
        <taxon>Acetobacteraceae</taxon>
        <taxon>Acetobacter</taxon>
    </lineage>
</organism>
<dbReference type="RefSeq" id="WP_058987821.1">
    <property type="nucleotide sequence ID" value="NZ_LN606600.1"/>
</dbReference>
<dbReference type="InterPro" id="IPR025127">
    <property type="entry name" value="DUF4054"/>
</dbReference>
<sequence length="140" mass="15374">MAVAVFDYATWSARYPDLAEQVAAPLAGLYFAEAELYLDNTECSPVRNVAQRTLYLYMLVAHIAYLNLPASSGGNGAGMVGRVASASRGSVSVSTDMGSQPGAAAWFMQTQYGAAFWQATLWLRTARYVHTRRIQRQTWP</sequence>
<evidence type="ECO:0000313" key="2">
    <source>
        <dbReference type="Proteomes" id="UP000056109"/>
    </source>
</evidence>
<dbReference type="Pfam" id="PF13262">
    <property type="entry name" value="DUF4054"/>
    <property type="match status" value="1"/>
</dbReference>
<proteinExistence type="predicted"/>
<dbReference type="PATRIC" id="fig|446692.3.peg.1824"/>
<accession>A0A0U5ETQ4</accession>
<reference evidence="2" key="1">
    <citation type="submission" date="2014-09" db="EMBL/GenBank/DDBJ databases">
        <authorList>
            <person name="Illeghems K.G."/>
        </authorList>
    </citation>
    <scope>NUCLEOTIDE SEQUENCE [LARGE SCALE GENOMIC DNA]</scope>
    <source>
        <strain evidence="2">108B</strain>
    </source>
</reference>
<keyword evidence="2" id="KW-1185">Reference proteome</keyword>
<evidence type="ECO:0000313" key="1">
    <source>
        <dbReference type="EMBL" id="CEF41115.1"/>
    </source>
</evidence>
<name>A0A0U5ETQ4_9PROT</name>
<gene>
    <name evidence="1" type="ORF">ASN_1780</name>
</gene>
<dbReference type="GeneID" id="34782840"/>
<protein>
    <submittedName>
        <fullName evidence="1">Burkholderia phage Bcep781 gp08</fullName>
    </submittedName>
</protein>
<dbReference type="AlphaFoldDB" id="A0A0U5ETQ4"/>